<feature type="chain" id="PRO_5034558755" description="Copper radical oxidase" evidence="2">
    <location>
        <begin position="19"/>
        <end position="546"/>
    </location>
</feature>
<feature type="signal peptide" evidence="2">
    <location>
        <begin position="1"/>
        <end position="18"/>
    </location>
</feature>
<dbReference type="InterPro" id="IPR037293">
    <property type="entry name" value="Gal_Oxidase_central_sf"/>
</dbReference>
<name>A0A8H7R1C0_9FUNG</name>
<evidence type="ECO:0000259" key="4">
    <source>
        <dbReference type="Pfam" id="PF09118"/>
    </source>
</evidence>
<protein>
    <recommendedName>
        <fullName evidence="7">Copper radical oxidase</fullName>
    </recommendedName>
</protein>
<evidence type="ECO:0000256" key="2">
    <source>
        <dbReference type="SAM" id="SignalP"/>
    </source>
</evidence>
<dbReference type="Gene3D" id="2.60.40.10">
    <property type="entry name" value="Immunoglobulins"/>
    <property type="match status" value="1"/>
</dbReference>
<proteinExistence type="predicted"/>
<dbReference type="InterPro" id="IPR014756">
    <property type="entry name" value="Ig_E-set"/>
</dbReference>
<dbReference type="Gene3D" id="2.130.10.80">
    <property type="entry name" value="Galactose oxidase/kelch, beta-propeller"/>
    <property type="match status" value="1"/>
</dbReference>
<evidence type="ECO:0000313" key="5">
    <source>
        <dbReference type="EMBL" id="KAG2202694.1"/>
    </source>
</evidence>
<dbReference type="InterPro" id="IPR009880">
    <property type="entry name" value="Glyoxal_oxidase_N"/>
</dbReference>
<reference evidence="5" key="1">
    <citation type="submission" date="2020-12" db="EMBL/GenBank/DDBJ databases">
        <title>Metabolic potential, ecology and presence of endohyphal bacteria is reflected in genomic diversity of Mucoromycotina.</title>
        <authorList>
            <person name="Muszewska A."/>
            <person name="Okrasinska A."/>
            <person name="Steczkiewicz K."/>
            <person name="Drgas O."/>
            <person name="Orlowska M."/>
            <person name="Perlinska-Lenart U."/>
            <person name="Aleksandrzak-Piekarczyk T."/>
            <person name="Szatraj K."/>
            <person name="Zielenkiewicz U."/>
            <person name="Pilsyk S."/>
            <person name="Malc E."/>
            <person name="Mieczkowski P."/>
            <person name="Kruszewska J.S."/>
            <person name="Biernat P."/>
            <person name="Pawlowska J."/>
        </authorList>
    </citation>
    <scope>NUCLEOTIDE SEQUENCE</scope>
    <source>
        <strain evidence="5">CBS 226.32</strain>
    </source>
</reference>
<dbReference type="SUPFAM" id="SSF50965">
    <property type="entry name" value="Galactose oxidase, central domain"/>
    <property type="match status" value="1"/>
</dbReference>
<dbReference type="EMBL" id="JAEPRC010000252">
    <property type="protein sequence ID" value="KAG2202694.1"/>
    <property type="molecule type" value="Genomic_DNA"/>
</dbReference>
<sequence>MKSTAFLSIVAAITAVTAQIQDSPFHWTNNQNVISPFAKSGKMEAIGRTGVAAMHATMLKFDLAEWNEAQFDSGQSAFSVQYDLETDTYRPLALETNTFCSAGGFLSNGSFISTGGGEKRGRNWKAEPGWQSIRHFTPCTDQSCLWEEYKTGRMTQNRWYPTVEQLPEGDLFIIGGSTKGTAINRQEINVPSYEFWPPRPEGEVNFKFLNETMPYNLYPFVFTLPDGNLFIFANKKSIIYDYKNQKVVKELPKIPGNPRSYPLTGGAIMLPLDPKNNYNVEILICGGSERMKNNAAADDTCGRINLGDQNPQWKMETFVHKRLMPDGLIMADGNLLWANGCQRGWAGYNGRNHDPTFDPLIYTPSAPAGKRWTQNLANTNIARMYHSVALTLPDGRIWIAGSNNVDPPDVNAEYPTEFRVEYFSPPYLFKTNTRPLISHVPRVVTYGENFNILLNLDGLASTKEDAQKIRVGLLRTGFSTHSMHMSQRYVFLEHEVSEDLQTLKVTAPPTAPIYPPGAGILYVLYDGVPSLGTEIFVEHQVSDLMI</sequence>
<dbReference type="Pfam" id="PF07250">
    <property type="entry name" value="Glyoxal_oxid_N"/>
    <property type="match status" value="1"/>
</dbReference>
<accession>A0A8H7R1C0</accession>
<evidence type="ECO:0008006" key="7">
    <source>
        <dbReference type="Google" id="ProtNLM"/>
    </source>
</evidence>
<dbReference type="OrthoDB" id="2019572at2759"/>
<dbReference type="InterPro" id="IPR015202">
    <property type="entry name" value="GO-like_E_set"/>
</dbReference>
<dbReference type="Proteomes" id="UP000650833">
    <property type="component" value="Unassembled WGS sequence"/>
</dbReference>
<evidence type="ECO:0000259" key="3">
    <source>
        <dbReference type="Pfam" id="PF07250"/>
    </source>
</evidence>
<dbReference type="PANTHER" id="PTHR32208">
    <property type="entry name" value="SECRETED PROTEIN-RELATED"/>
    <property type="match status" value="1"/>
</dbReference>
<gene>
    <name evidence="5" type="ORF">INT46_000753</name>
</gene>
<dbReference type="SUPFAM" id="SSF81296">
    <property type="entry name" value="E set domains"/>
    <property type="match status" value="1"/>
</dbReference>
<dbReference type="InterPro" id="IPR013783">
    <property type="entry name" value="Ig-like_fold"/>
</dbReference>
<dbReference type="Pfam" id="PF09118">
    <property type="entry name" value="GO-like_E_set"/>
    <property type="match status" value="1"/>
</dbReference>
<dbReference type="PANTHER" id="PTHR32208:SF21">
    <property type="entry name" value="LOW QUALITY PROTEIN: ALDEHYDE OXIDASE GLOX-LIKE"/>
    <property type="match status" value="1"/>
</dbReference>
<evidence type="ECO:0000256" key="1">
    <source>
        <dbReference type="ARBA" id="ARBA00022729"/>
    </source>
</evidence>
<feature type="domain" description="Galactose oxidase-like Early set" evidence="4">
    <location>
        <begin position="434"/>
        <end position="535"/>
    </location>
</feature>
<feature type="domain" description="Glyoxal oxidase N-terminal" evidence="3">
    <location>
        <begin position="73"/>
        <end position="427"/>
    </location>
</feature>
<evidence type="ECO:0000313" key="6">
    <source>
        <dbReference type="Proteomes" id="UP000650833"/>
    </source>
</evidence>
<dbReference type="InterPro" id="IPR011043">
    <property type="entry name" value="Gal_Oxase/kelch_b-propeller"/>
</dbReference>
<organism evidence="5 6">
    <name type="scientific">Mucor plumbeus</name>
    <dbReference type="NCBI Taxonomy" id="97098"/>
    <lineage>
        <taxon>Eukaryota</taxon>
        <taxon>Fungi</taxon>
        <taxon>Fungi incertae sedis</taxon>
        <taxon>Mucoromycota</taxon>
        <taxon>Mucoromycotina</taxon>
        <taxon>Mucoromycetes</taxon>
        <taxon>Mucorales</taxon>
        <taxon>Mucorineae</taxon>
        <taxon>Mucoraceae</taxon>
        <taxon>Mucor</taxon>
    </lineage>
</organism>
<keyword evidence="1 2" id="KW-0732">Signal</keyword>
<dbReference type="AlphaFoldDB" id="A0A8H7R1C0"/>
<comment type="caution">
    <text evidence="5">The sequence shown here is derived from an EMBL/GenBank/DDBJ whole genome shotgun (WGS) entry which is preliminary data.</text>
</comment>
<dbReference type="CDD" id="cd02851">
    <property type="entry name" value="E_set_GO_C"/>
    <property type="match status" value="1"/>
</dbReference>
<keyword evidence="6" id="KW-1185">Reference proteome</keyword>